<dbReference type="PANTHER" id="PTHR33602:SF1">
    <property type="entry name" value="REGULATORY PROTEIN RECX FAMILY PROTEIN"/>
    <property type="match status" value="1"/>
</dbReference>
<dbReference type="PANTHER" id="PTHR33602">
    <property type="entry name" value="REGULATORY PROTEIN RECX FAMILY PROTEIN"/>
    <property type="match status" value="1"/>
</dbReference>
<evidence type="ECO:0000256" key="5">
    <source>
        <dbReference type="HAMAP-Rule" id="MF_01114"/>
    </source>
</evidence>
<dbReference type="InterPro" id="IPR003783">
    <property type="entry name" value="Regulatory_RecX"/>
</dbReference>
<evidence type="ECO:0000256" key="1">
    <source>
        <dbReference type="ARBA" id="ARBA00004496"/>
    </source>
</evidence>
<evidence type="ECO:0000259" key="7">
    <source>
        <dbReference type="Pfam" id="PF02631"/>
    </source>
</evidence>
<evidence type="ECO:0000259" key="8">
    <source>
        <dbReference type="Pfam" id="PF21981"/>
    </source>
</evidence>
<gene>
    <name evidence="5" type="primary">recX</name>
    <name evidence="9" type="ORF">SAMN05216554_3916</name>
</gene>
<dbReference type="Pfam" id="PF21981">
    <property type="entry name" value="RecX_HTH3"/>
    <property type="match status" value="1"/>
</dbReference>
<organism evidence="9 10">
    <name type="scientific">Herbiconiux ginsengi</name>
    <dbReference type="NCBI Taxonomy" id="381665"/>
    <lineage>
        <taxon>Bacteria</taxon>
        <taxon>Bacillati</taxon>
        <taxon>Actinomycetota</taxon>
        <taxon>Actinomycetes</taxon>
        <taxon>Micrococcales</taxon>
        <taxon>Microbacteriaceae</taxon>
        <taxon>Herbiconiux</taxon>
    </lineage>
</organism>
<protein>
    <recommendedName>
        <fullName evidence="3 5">Regulatory protein RecX</fullName>
    </recommendedName>
</protein>
<dbReference type="InterPro" id="IPR053925">
    <property type="entry name" value="RecX_HTH_3rd"/>
</dbReference>
<feature type="region of interest" description="Disordered" evidence="6">
    <location>
        <begin position="1"/>
        <end position="83"/>
    </location>
</feature>
<evidence type="ECO:0000313" key="9">
    <source>
        <dbReference type="EMBL" id="SDZ44267.1"/>
    </source>
</evidence>
<dbReference type="RefSeq" id="WP_092556941.1">
    <property type="nucleotide sequence ID" value="NZ_FNPZ01000004.1"/>
</dbReference>
<dbReference type="Gene3D" id="1.10.10.10">
    <property type="entry name" value="Winged helix-like DNA-binding domain superfamily/Winged helix DNA-binding domain"/>
    <property type="match status" value="1"/>
</dbReference>
<dbReference type="GO" id="GO:0006282">
    <property type="term" value="P:regulation of DNA repair"/>
    <property type="evidence" value="ECO:0007669"/>
    <property type="project" value="UniProtKB-UniRule"/>
</dbReference>
<comment type="subcellular location">
    <subcellularLocation>
        <location evidence="1 5">Cytoplasm</location>
    </subcellularLocation>
</comment>
<dbReference type="InterPro" id="IPR036388">
    <property type="entry name" value="WH-like_DNA-bd_sf"/>
</dbReference>
<comment type="function">
    <text evidence="5">Modulates RecA activity.</text>
</comment>
<proteinExistence type="inferred from homology"/>
<evidence type="ECO:0000256" key="4">
    <source>
        <dbReference type="ARBA" id="ARBA00022490"/>
    </source>
</evidence>
<keyword evidence="4 5" id="KW-0963">Cytoplasm</keyword>
<reference evidence="9 10" key="1">
    <citation type="submission" date="2016-10" db="EMBL/GenBank/DDBJ databases">
        <authorList>
            <person name="de Groot N.N."/>
        </authorList>
    </citation>
    <scope>NUCLEOTIDE SEQUENCE [LARGE SCALE GENOMIC DNA]</scope>
    <source>
        <strain evidence="9 10">CGMCC 4.3491</strain>
    </source>
</reference>
<dbReference type="InterPro" id="IPR053924">
    <property type="entry name" value="RecX_HTH_2nd"/>
</dbReference>
<name>A0A1H3T2U0_9MICO</name>
<dbReference type="STRING" id="381665.SAMN05216554_3916"/>
<evidence type="ECO:0000256" key="2">
    <source>
        <dbReference type="ARBA" id="ARBA00009695"/>
    </source>
</evidence>
<dbReference type="EMBL" id="FNPZ01000004">
    <property type="protein sequence ID" value="SDZ44267.1"/>
    <property type="molecule type" value="Genomic_DNA"/>
</dbReference>
<evidence type="ECO:0000256" key="3">
    <source>
        <dbReference type="ARBA" id="ARBA00018111"/>
    </source>
</evidence>
<dbReference type="Pfam" id="PF02631">
    <property type="entry name" value="RecX_HTH2"/>
    <property type="match status" value="1"/>
</dbReference>
<dbReference type="HAMAP" id="MF_01114">
    <property type="entry name" value="RecX"/>
    <property type="match status" value="1"/>
</dbReference>
<dbReference type="OrthoDB" id="5244465at2"/>
<dbReference type="GO" id="GO:0005737">
    <property type="term" value="C:cytoplasm"/>
    <property type="evidence" value="ECO:0007669"/>
    <property type="project" value="UniProtKB-SubCell"/>
</dbReference>
<evidence type="ECO:0000313" key="10">
    <source>
        <dbReference type="Proteomes" id="UP000198891"/>
    </source>
</evidence>
<keyword evidence="10" id="KW-1185">Reference proteome</keyword>
<feature type="domain" description="RecX second three-helical" evidence="7">
    <location>
        <begin position="158"/>
        <end position="199"/>
    </location>
</feature>
<evidence type="ECO:0000256" key="6">
    <source>
        <dbReference type="SAM" id="MobiDB-lite"/>
    </source>
</evidence>
<comment type="similarity">
    <text evidence="2 5">Belongs to the RecX family.</text>
</comment>
<dbReference type="AlphaFoldDB" id="A0A1H3T2U0"/>
<accession>A0A1H3T2U0</accession>
<sequence length="268" mass="29137">MNDIISLDSVRRGRGRVAAPQSGAEVEAEVTPGESAPAEEWYSAPPGATEGRRSTNHPAGRARRPQTPDAQAEPRAESVRSPATLSAVSALAPVAVLPVVQEVSDEERLERVSDTVIRALGRRQLSADETHALLMAQGASDEEAVVLVARYEELGYLDDLALAESLVERLSERNHKSRSVISRELMARKIPAAYVQAALEQLDEGEEFDRALEAAVKRAGQLSSYDDATAERRLIGFLTRRGYTSGVVREVTRRALAERKGSGGPRFR</sequence>
<dbReference type="Proteomes" id="UP000198891">
    <property type="component" value="Unassembled WGS sequence"/>
</dbReference>
<feature type="domain" description="RecX third three-helical" evidence="8">
    <location>
        <begin position="206"/>
        <end position="251"/>
    </location>
</feature>